<dbReference type="InterPro" id="IPR042098">
    <property type="entry name" value="TauD-like_sf"/>
</dbReference>
<evidence type="ECO:0000256" key="1">
    <source>
        <dbReference type="ARBA" id="ARBA00023002"/>
    </source>
</evidence>
<proteinExistence type="predicted"/>
<organism evidence="2 3">
    <name type="scientific">Quercus suber</name>
    <name type="common">Cork oak</name>
    <dbReference type="NCBI Taxonomy" id="58331"/>
    <lineage>
        <taxon>Eukaryota</taxon>
        <taxon>Viridiplantae</taxon>
        <taxon>Streptophyta</taxon>
        <taxon>Embryophyta</taxon>
        <taxon>Tracheophyta</taxon>
        <taxon>Spermatophyta</taxon>
        <taxon>Magnoliopsida</taxon>
        <taxon>eudicotyledons</taxon>
        <taxon>Gunneridae</taxon>
        <taxon>Pentapetalae</taxon>
        <taxon>rosids</taxon>
        <taxon>fabids</taxon>
        <taxon>Fagales</taxon>
        <taxon>Fagaceae</taxon>
        <taxon>Quercus</taxon>
    </lineage>
</organism>
<dbReference type="Gene3D" id="3.10.690.10">
    <property type="entry name" value="Bifunctional nuclease domain"/>
    <property type="match status" value="1"/>
</dbReference>
<gene>
    <name evidence="2" type="ORF">CFP56_020581</name>
</gene>
<dbReference type="Gene3D" id="3.60.130.10">
    <property type="entry name" value="Clavaminate synthase-like"/>
    <property type="match status" value="1"/>
</dbReference>
<dbReference type="Proteomes" id="UP000237347">
    <property type="component" value="Unassembled WGS sequence"/>
</dbReference>
<reference evidence="2 3" key="1">
    <citation type="journal article" date="2018" name="Sci. Data">
        <title>The draft genome sequence of cork oak.</title>
        <authorList>
            <person name="Ramos A.M."/>
            <person name="Usie A."/>
            <person name="Barbosa P."/>
            <person name="Barros P.M."/>
            <person name="Capote T."/>
            <person name="Chaves I."/>
            <person name="Simoes F."/>
            <person name="Abreu I."/>
            <person name="Carrasquinho I."/>
            <person name="Faro C."/>
            <person name="Guimaraes J.B."/>
            <person name="Mendonca D."/>
            <person name="Nobrega F."/>
            <person name="Rodrigues L."/>
            <person name="Saibo N.J.M."/>
            <person name="Varela M.C."/>
            <person name="Egas C."/>
            <person name="Matos J."/>
            <person name="Miguel C.M."/>
            <person name="Oliveira M.M."/>
            <person name="Ricardo C.P."/>
            <person name="Goncalves S."/>
        </authorList>
    </citation>
    <scope>NUCLEOTIDE SEQUENCE [LARGE SCALE GENOMIC DNA]</scope>
    <source>
        <strain evidence="3">cv. HL8</strain>
    </source>
</reference>
<keyword evidence="1" id="KW-0560">Oxidoreductase</keyword>
<dbReference type="InterPro" id="IPR036104">
    <property type="entry name" value="BFN_sf"/>
</dbReference>
<dbReference type="GO" id="GO:0004518">
    <property type="term" value="F:nuclease activity"/>
    <property type="evidence" value="ECO:0007669"/>
    <property type="project" value="InterPro"/>
</dbReference>
<dbReference type="GO" id="GO:0016491">
    <property type="term" value="F:oxidoreductase activity"/>
    <property type="evidence" value="ECO:0007669"/>
    <property type="project" value="UniProtKB-KW"/>
</dbReference>
<protein>
    <submittedName>
        <fullName evidence="2">Clavaminate synthase-like protein</fullName>
    </submittedName>
</protein>
<accession>A0AAW0KGP8</accession>
<name>A0AAW0KGP8_QUESU</name>
<evidence type="ECO:0000313" key="2">
    <source>
        <dbReference type="EMBL" id="KAK7837930.1"/>
    </source>
</evidence>
<dbReference type="EMBL" id="PKMF04000318">
    <property type="protein sequence ID" value="KAK7837930.1"/>
    <property type="molecule type" value="Genomic_DNA"/>
</dbReference>
<comment type="caution">
    <text evidence="2">The sequence shown here is derived from an EMBL/GenBank/DDBJ whole genome shotgun (WGS) entry which is preliminary data.</text>
</comment>
<sequence length="130" mass="14626">MESVAFPWQKGDALLLDNWAALHVQRSFDPPRRIQASLCKTKNRILIHTLLCQHGQLCKEKHNQEQNNDEARENDILSVDARPSDAINVANRCKGARRVEAGVGRLTSGGGMWRHGTSIYLGLGTYRVYN</sequence>
<dbReference type="SUPFAM" id="SSF103256">
    <property type="entry name" value="Hypothetical protein TM0160"/>
    <property type="match status" value="1"/>
</dbReference>
<dbReference type="SUPFAM" id="SSF51197">
    <property type="entry name" value="Clavaminate synthase-like"/>
    <property type="match status" value="1"/>
</dbReference>
<evidence type="ECO:0000313" key="3">
    <source>
        <dbReference type="Proteomes" id="UP000237347"/>
    </source>
</evidence>
<dbReference type="AlphaFoldDB" id="A0AAW0KGP8"/>
<keyword evidence="3" id="KW-1185">Reference proteome</keyword>